<proteinExistence type="predicted"/>
<dbReference type="PANTHER" id="PTHR43539:SF78">
    <property type="entry name" value="FLAVIN-CONTAINING MONOOXYGENASE"/>
    <property type="match status" value="1"/>
</dbReference>
<keyword evidence="1" id="KW-0560">Oxidoreductase</keyword>
<dbReference type="Proteomes" id="UP000586827">
    <property type="component" value="Unassembled WGS sequence"/>
</dbReference>
<dbReference type="Gene3D" id="3.50.50.60">
    <property type="entry name" value="FAD/NAD(P)-binding domain"/>
    <property type="match status" value="1"/>
</dbReference>
<dbReference type="GO" id="GO:0050660">
    <property type="term" value="F:flavin adenine dinucleotide binding"/>
    <property type="evidence" value="ECO:0007669"/>
    <property type="project" value="TreeGrafter"/>
</dbReference>
<keyword evidence="3" id="KW-1185">Reference proteome</keyword>
<sequence length="359" mass="38239">MKSVIVVGAGQSGIAAAGALSASGWQPVLLESGADAAGSWPHYYDSLRLFTPSHFNTIAGRKFPGDPNRYPSGTEMADYLRAAAAELDCAIHTGARVSAVAYEAGEYRVRTHQGGEFTGAAVVACTGSFTNPYRPKLPGLVGYTGRVLHASEYRCPTPFIGKRVVVVGAGNSAVQIAVELAEHAEVTLTSRSVVRYATNQPVPAESRLWTVLAAAARLPFGPLVDHGTVPVLDIGGHRDAIESGRPNHRDLFVGASGSSLDWASGEREHVDAVILATGYRPALDYLEPLGALDAHGAPHQRFGLSRTHRGLGFVGLEYQRTILSATVHGVGRDARYVARRLTRRVAGASRPSWDRDRTP</sequence>
<comment type="caution">
    <text evidence="2">The sequence shown here is derived from an EMBL/GenBank/DDBJ whole genome shotgun (WGS) entry which is preliminary data.</text>
</comment>
<organism evidence="2 3">
    <name type="scientific">Nocardia uniformis</name>
    <dbReference type="NCBI Taxonomy" id="53432"/>
    <lineage>
        <taxon>Bacteria</taxon>
        <taxon>Bacillati</taxon>
        <taxon>Actinomycetota</taxon>
        <taxon>Actinomycetes</taxon>
        <taxon>Mycobacteriales</taxon>
        <taxon>Nocardiaceae</taxon>
        <taxon>Nocardia</taxon>
    </lineage>
</organism>
<protein>
    <submittedName>
        <fullName evidence="2">NAD(P)/FAD-dependent oxidoreductase</fullName>
    </submittedName>
</protein>
<dbReference type="PRINTS" id="PR00368">
    <property type="entry name" value="FADPNR"/>
</dbReference>
<dbReference type="PRINTS" id="PR00469">
    <property type="entry name" value="PNDRDTASEII"/>
</dbReference>
<dbReference type="Pfam" id="PF13738">
    <property type="entry name" value="Pyr_redox_3"/>
    <property type="match status" value="1"/>
</dbReference>
<dbReference type="RefSeq" id="WP_067522738.1">
    <property type="nucleotide sequence ID" value="NZ_JABELX010000004.1"/>
</dbReference>
<evidence type="ECO:0000313" key="2">
    <source>
        <dbReference type="EMBL" id="NNH70600.1"/>
    </source>
</evidence>
<dbReference type="SUPFAM" id="SSF51905">
    <property type="entry name" value="FAD/NAD(P)-binding domain"/>
    <property type="match status" value="2"/>
</dbReference>
<dbReference type="EMBL" id="JABELX010000004">
    <property type="protein sequence ID" value="NNH70600.1"/>
    <property type="molecule type" value="Genomic_DNA"/>
</dbReference>
<name>A0A849C2E0_9NOCA</name>
<accession>A0A849C2E0</accession>
<reference evidence="2 3" key="1">
    <citation type="submission" date="2020-05" db="EMBL/GenBank/DDBJ databases">
        <title>MicrobeNet Type strains.</title>
        <authorList>
            <person name="Nicholson A.C."/>
        </authorList>
    </citation>
    <scope>NUCLEOTIDE SEQUENCE [LARGE SCALE GENOMIC DNA]</scope>
    <source>
        <strain evidence="2 3">JCM 3224</strain>
    </source>
</reference>
<gene>
    <name evidence="2" type="ORF">HLB23_12125</name>
</gene>
<dbReference type="GO" id="GO:0004497">
    <property type="term" value="F:monooxygenase activity"/>
    <property type="evidence" value="ECO:0007669"/>
    <property type="project" value="TreeGrafter"/>
</dbReference>
<dbReference type="AlphaFoldDB" id="A0A849C2E0"/>
<dbReference type="InterPro" id="IPR036188">
    <property type="entry name" value="FAD/NAD-bd_sf"/>
</dbReference>
<dbReference type="InterPro" id="IPR050982">
    <property type="entry name" value="Auxin_biosynth/cation_transpt"/>
</dbReference>
<evidence type="ECO:0000313" key="3">
    <source>
        <dbReference type="Proteomes" id="UP000586827"/>
    </source>
</evidence>
<evidence type="ECO:0000256" key="1">
    <source>
        <dbReference type="ARBA" id="ARBA00023002"/>
    </source>
</evidence>
<dbReference type="PANTHER" id="PTHR43539">
    <property type="entry name" value="FLAVIN-BINDING MONOOXYGENASE-LIKE PROTEIN (AFU_ORTHOLOGUE AFUA_4G09220)"/>
    <property type="match status" value="1"/>
</dbReference>